<keyword evidence="5 11" id="KW-0808">Transferase</keyword>
<reference evidence="14" key="1">
    <citation type="submission" date="2020-10" db="EMBL/GenBank/DDBJ databases">
        <authorList>
            <person name="Kikuchi T."/>
        </authorList>
    </citation>
    <scope>NUCLEOTIDE SEQUENCE</scope>
    <source>
        <strain evidence="14">NKZ352</strain>
    </source>
</reference>
<dbReference type="EC" id="2.4.1.-" evidence="11"/>
<comment type="function">
    <text evidence="11">Catalyzes the transfer of galactose onto proteins or lipids.</text>
</comment>
<dbReference type="PANTHER" id="PTHR19300">
    <property type="entry name" value="BETA-1,4-GALACTOSYLTRANSFERASE"/>
    <property type="match status" value="1"/>
</dbReference>
<comment type="caution">
    <text evidence="14">The sequence shown here is derived from an EMBL/GenBank/DDBJ whole genome shotgun (WGS) entry which is preliminary data.</text>
</comment>
<name>A0A8S1GTV7_9PELO</name>
<dbReference type="InterPro" id="IPR003859">
    <property type="entry name" value="Galactosyl_T"/>
</dbReference>
<dbReference type="EMBL" id="CAJGYM010000004">
    <property type="protein sequence ID" value="CAD6186318.1"/>
    <property type="molecule type" value="Genomic_DNA"/>
</dbReference>
<evidence type="ECO:0000256" key="2">
    <source>
        <dbReference type="ARBA" id="ARBA00004922"/>
    </source>
</evidence>
<evidence type="ECO:0000313" key="14">
    <source>
        <dbReference type="EMBL" id="CAD6186318.1"/>
    </source>
</evidence>
<dbReference type="Gene3D" id="3.90.550.10">
    <property type="entry name" value="Spore Coat Polysaccharide Biosynthesis Protein SpsA, Chain A"/>
    <property type="match status" value="1"/>
</dbReference>
<keyword evidence="11" id="KW-0464">Manganese</keyword>
<dbReference type="PANTHER" id="PTHR19300:SF57">
    <property type="entry name" value="BETA-1,4-N-ACETYLGALACTOSAMINYLTRANSFERASE"/>
    <property type="match status" value="1"/>
</dbReference>
<comment type="similarity">
    <text evidence="3 11">Belongs to the glycosyltransferase 7 family.</text>
</comment>
<organism evidence="14 15">
    <name type="scientific">Caenorhabditis auriculariae</name>
    <dbReference type="NCBI Taxonomy" id="2777116"/>
    <lineage>
        <taxon>Eukaryota</taxon>
        <taxon>Metazoa</taxon>
        <taxon>Ecdysozoa</taxon>
        <taxon>Nematoda</taxon>
        <taxon>Chromadorea</taxon>
        <taxon>Rhabditida</taxon>
        <taxon>Rhabditina</taxon>
        <taxon>Rhabditomorpha</taxon>
        <taxon>Rhabditoidea</taxon>
        <taxon>Rhabditidae</taxon>
        <taxon>Peloderinae</taxon>
        <taxon>Caenorhabditis</taxon>
    </lineage>
</organism>
<comment type="cofactor">
    <cofactor evidence="11">
        <name>Mn(2+)</name>
        <dbReference type="ChEBI" id="CHEBI:29035"/>
    </cofactor>
</comment>
<keyword evidence="10 11" id="KW-0325">Glycoprotein</keyword>
<feature type="domain" description="Galactosyltransferase N-terminal" evidence="13">
    <location>
        <begin position="96"/>
        <end position="228"/>
    </location>
</feature>
<evidence type="ECO:0000256" key="6">
    <source>
        <dbReference type="ARBA" id="ARBA00022692"/>
    </source>
</evidence>
<keyword evidence="11" id="KW-0479">Metal-binding</keyword>
<dbReference type="InterPro" id="IPR029044">
    <property type="entry name" value="Nucleotide-diphossugar_trans"/>
</dbReference>
<evidence type="ECO:0000256" key="9">
    <source>
        <dbReference type="ARBA" id="ARBA00023136"/>
    </source>
</evidence>
<dbReference type="InterPro" id="IPR027791">
    <property type="entry name" value="Galactosyl_T_C"/>
</dbReference>
<feature type="domain" description="Galactosyltransferase C-terminal" evidence="12">
    <location>
        <begin position="232"/>
        <end position="308"/>
    </location>
</feature>
<dbReference type="Pfam" id="PF02709">
    <property type="entry name" value="Glyco_transf_7C"/>
    <property type="match status" value="1"/>
</dbReference>
<evidence type="ECO:0000259" key="12">
    <source>
        <dbReference type="Pfam" id="PF02709"/>
    </source>
</evidence>
<comment type="subcellular location">
    <subcellularLocation>
        <location evidence="1 11">Membrane</location>
        <topology evidence="1 11">Single-pass type II membrane protein</topology>
    </subcellularLocation>
</comment>
<dbReference type="SUPFAM" id="SSF53448">
    <property type="entry name" value="Nucleotide-diphospho-sugar transferases"/>
    <property type="match status" value="1"/>
</dbReference>
<dbReference type="OrthoDB" id="10038994at2759"/>
<protein>
    <recommendedName>
        <fullName evidence="11">Beta-1,4-N-acetylgalactosaminyltransferase</fullName>
        <ecNumber evidence="11">2.4.1.-</ecNumber>
    </recommendedName>
    <alternativeName>
        <fullName evidence="11">Beta-4-GalNAcT</fullName>
    </alternativeName>
</protein>
<evidence type="ECO:0000256" key="10">
    <source>
        <dbReference type="ARBA" id="ARBA00023180"/>
    </source>
</evidence>
<evidence type="ECO:0000259" key="13">
    <source>
        <dbReference type="Pfam" id="PF13733"/>
    </source>
</evidence>
<accession>A0A8S1GTV7</accession>
<dbReference type="Proteomes" id="UP000835052">
    <property type="component" value="Unassembled WGS sequence"/>
</dbReference>
<dbReference type="GO" id="GO:0005794">
    <property type="term" value="C:Golgi apparatus"/>
    <property type="evidence" value="ECO:0007669"/>
    <property type="project" value="TreeGrafter"/>
</dbReference>
<evidence type="ECO:0000256" key="3">
    <source>
        <dbReference type="ARBA" id="ARBA00005735"/>
    </source>
</evidence>
<dbReference type="GO" id="GO:0016020">
    <property type="term" value="C:membrane"/>
    <property type="evidence" value="ECO:0007669"/>
    <property type="project" value="UniProtKB-SubCell"/>
</dbReference>
<comment type="pathway">
    <text evidence="2 11">Protein modification; protein glycosylation.</text>
</comment>
<dbReference type="InterPro" id="IPR027995">
    <property type="entry name" value="Galactosyl_T_N"/>
</dbReference>
<keyword evidence="6" id="KW-0812">Transmembrane</keyword>
<evidence type="ECO:0000256" key="4">
    <source>
        <dbReference type="ARBA" id="ARBA00022676"/>
    </source>
</evidence>
<dbReference type="GO" id="GO:0005975">
    <property type="term" value="P:carbohydrate metabolic process"/>
    <property type="evidence" value="ECO:0007669"/>
    <property type="project" value="InterPro"/>
</dbReference>
<dbReference type="AlphaFoldDB" id="A0A8S1GTV7"/>
<keyword evidence="15" id="KW-1185">Reference proteome</keyword>
<proteinExistence type="inferred from homology"/>
<keyword evidence="4 11" id="KW-0328">Glycosyltransferase</keyword>
<evidence type="ECO:0000256" key="7">
    <source>
        <dbReference type="ARBA" id="ARBA00022968"/>
    </source>
</evidence>
<evidence type="ECO:0000256" key="1">
    <source>
        <dbReference type="ARBA" id="ARBA00004606"/>
    </source>
</evidence>
<dbReference type="PRINTS" id="PR02050">
    <property type="entry name" value="B14GALTRFASE"/>
</dbReference>
<dbReference type="CDD" id="cd00899">
    <property type="entry name" value="b4GalT"/>
    <property type="match status" value="1"/>
</dbReference>
<keyword evidence="7 11" id="KW-0735">Signal-anchor</keyword>
<evidence type="ECO:0000256" key="5">
    <source>
        <dbReference type="ARBA" id="ARBA00022679"/>
    </source>
</evidence>
<evidence type="ECO:0000256" key="11">
    <source>
        <dbReference type="RuleBase" id="RU368121"/>
    </source>
</evidence>
<evidence type="ECO:0000256" key="8">
    <source>
        <dbReference type="ARBA" id="ARBA00022989"/>
    </source>
</evidence>
<dbReference type="GO" id="GO:0006688">
    <property type="term" value="P:glycosphingolipid biosynthetic process"/>
    <property type="evidence" value="ECO:0007669"/>
    <property type="project" value="TreeGrafter"/>
</dbReference>
<sequence length="375" mass="43062">MQSRIRVAGALICSLAAVHLLIFEMPSFYDNYVVRSSSFSFNDDDDDVMAQVLTDSANLDPNWSTSTTRQFSKAQNASLGSLELLSYLEATNMTFCPLTPPSLVGPIRVFLDEPQLNVLAKMFKHIERGGHGKPTNCLARHKVAIIVPYRDRESQLRILLHNLHTLLEKQQMEYGIFIIEQVADQTFNRGKLMNVGYAEASKMFPWQCYIFHDVDLLPEDDRNLYSCPVQPRHMSVAIDKFNYRLPYSSIFGGISALRDDQVKAINGFSNSFWGWGGEDDDLSQRTSRAGFKVSRYPGEIARYKMVKHSREDTNSANKCRWKLLKKTGIRWRHDGLNDLKYRVLSIEQQPLFTRILVDLLEQESKKALRKFFPDC</sequence>
<dbReference type="Pfam" id="PF13733">
    <property type="entry name" value="Glyco_transf_7N"/>
    <property type="match status" value="1"/>
</dbReference>
<dbReference type="GO" id="GO:0008378">
    <property type="term" value="F:galactosyltransferase activity"/>
    <property type="evidence" value="ECO:0007669"/>
    <property type="project" value="TreeGrafter"/>
</dbReference>
<dbReference type="GO" id="GO:0046872">
    <property type="term" value="F:metal ion binding"/>
    <property type="evidence" value="ECO:0007669"/>
    <property type="project" value="UniProtKB-UniRule"/>
</dbReference>
<dbReference type="GO" id="GO:0033842">
    <property type="term" value="F:N-acetyl-beta-glucosaminyl-derivative 4-beta-N-acetylgalactosaminyltransferase activity"/>
    <property type="evidence" value="ECO:0007669"/>
    <property type="project" value="TreeGrafter"/>
</dbReference>
<keyword evidence="8" id="KW-1133">Transmembrane helix</keyword>
<gene>
    <name evidence="14" type="ORF">CAUJ_LOCUS2237</name>
</gene>
<evidence type="ECO:0000313" key="15">
    <source>
        <dbReference type="Proteomes" id="UP000835052"/>
    </source>
</evidence>
<keyword evidence="9" id="KW-0472">Membrane</keyword>